<evidence type="ECO:0000313" key="2">
    <source>
        <dbReference type="Proteomes" id="UP000784294"/>
    </source>
</evidence>
<comment type="caution">
    <text evidence="1">The sequence shown here is derived from an EMBL/GenBank/DDBJ whole genome shotgun (WGS) entry which is preliminary data.</text>
</comment>
<gene>
    <name evidence="1" type="ORF">PXEA_LOCUS28110</name>
</gene>
<organism evidence="1 2">
    <name type="scientific">Protopolystoma xenopodis</name>
    <dbReference type="NCBI Taxonomy" id="117903"/>
    <lineage>
        <taxon>Eukaryota</taxon>
        <taxon>Metazoa</taxon>
        <taxon>Spiralia</taxon>
        <taxon>Lophotrochozoa</taxon>
        <taxon>Platyhelminthes</taxon>
        <taxon>Monogenea</taxon>
        <taxon>Polyopisthocotylea</taxon>
        <taxon>Polystomatidea</taxon>
        <taxon>Polystomatidae</taxon>
        <taxon>Protopolystoma</taxon>
    </lineage>
</organism>
<proteinExistence type="predicted"/>
<name>A0A3S5BQH3_9PLAT</name>
<dbReference type="EMBL" id="CAAALY010248123">
    <property type="protein sequence ID" value="VEL34670.1"/>
    <property type="molecule type" value="Genomic_DNA"/>
</dbReference>
<dbReference type="AlphaFoldDB" id="A0A3S5BQH3"/>
<sequence length="88" mass="10046">MTESHDRALRPRLSFVHRVSSPKRKTLLPVEDGRHSHLPDRLNPSKQACFFRKSASAGYFKVAWKQTTFAQRSSVLHTFAQSIPAGHF</sequence>
<protein>
    <submittedName>
        <fullName evidence="1">Uncharacterized protein</fullName>
    </submittedName>
</protein>
<reference evidence="1" key="1">
    <citation type="submission" date="2018-11" db="EMBL/GenBank/DDBJ databases">
        <authorList>
            <consortium name="Pathogen Informatics"/>
        </authorList>
    </citation>
    <scope>NUCLEOTIDE SEQUENCE</scope>
</reference>
<accession>A0A3S5BQH3</accession>
<dbReference type="Proteomes" id="UP000784294">
    <property type="component" value="Unassembled WGS sequence"/>
</dbReference>
<keyword evidence="2" id="KW-1185">Reference proteome</keyword>
<evidence type="ECO:0000313" key="1">
    <source>
        <dbReference type="EMBL" id="VEL34670.1"/>
    </source>
</evidence>